<name>A0A6J8BH84_MYTCO</name>
<evidence type="ECO:0000256" key="10">
    <source>
        <dbReference type="SAM" id="Phobius"/>
    </source>
</evidence>
<keyword evidence="8" id="KW-0325">Glycoprotein</keyword>
<dbReference type="InterPro" id="IPR001368">
    <property type="entry name" value="TNFR/NGFR_Cys_rich_reg"/>
</dbReference>
<feature type="domain" description="TNFR-Cys" evidence="11">
    <location>
        <begin position="132"/>
        <end position="172"/>
    </location>
</feature>
<keyword evidence="4 10" id="KW-1133">Transmembrane helix</keyword>
<dbReference type="GO" id="GO:0005886">
    <property type="term" value="C:plasma membrane"/>
    <property type="evidence" value="ECO:0007669"/>
    <property type="project" value="TreeGrafter"/>
</dbReference>
<evidence type="ECO:0000256" key="8">
    <source>
        <dbReference type="ARBA" id="ARBA00023180"/>
    </source>
</evidence>
<evidence type="ECO:0000256" key="7">
    <source>
        <dbReference type="ARBA" id="ARBA00023170"/>
    </source>
</evidence>
<keyword evidence="3" id="KW-0677">Repeat</keyword>
<dbReference type="EMBL" id="CACVKT020003265">
    <property type="protein sequence ID" value="CAC5382791.1"/>
    <property type="molecule type" value="Genomic_DNA"/>
</dbReference>
<protein>
    <submittedName>
        <fullName evidence="12">EDA2R</fullName>
    </submittedName>
</protein>
<dbReference type="AlphaFoldDB" id="A0A6J8BH84"/>
<evidence type="ECO:0000256" key="6">
    <source>
        <dbReference type="ARBA" id="ARBA00023157"/>
    </source>
</evidence>
<dbReference type="PANTHER" id="PTHR12120">
    <property type="entry name" value="TNFR-CYS DOMAIN-CONTAINING PROTEIN"/>
    <property type="match status" value="1"/>
</dbReference>
<dbReference type="OrthoDB" id="6116847at2759"/>
<dbReference type="PROSITE" id="PS50050">
    <property type="entry name" value="TNFR_NGFR_2"/>
    <property type="match status" value="1"/>
</dbReference>
<keyword evidence="2 10" id="KW-0812">Transmembrane</keyword>
<dbReference type="Proteomes" id="UP000507470">
    <property type="component" value="Unassembled WGS sequence"/>
</dbReference>
<evidence type="ECO:0000256" key="3">
    <source>
        <dbReference type="ARBA" id="ARBA00022737"/>
    </source>
</evidence>
<evidence type="ECO:0000256" key="4">
    <source>
        <dbReference type="ARBA" id="ARBA00022989"/>
    </source>
</evidence>
<feature type="transmembrane region" description="Helical" evidence="10">
    <location>
        <begin position="225"/>
        <end position="248"/>
    </location>
</feature>
<gene>
    <name evidence="12" type="ORF">MCOR_18585</name>
</gene>
<evidence type="ECO:0000313" key="12">
    <source>
        <dbReference type="EMBL" id="CAC5382791.1"/>
    </source>
</evidence>
<dbReference type="GO" id="GO:0046330">
    <property type="term" value="P:positive regulation of JNK cascade"/>
    <property type="evidence" value="ECO:0007669"/>
    <property type="project" value="InterPro"/>
</dbReference>
<comment type="caution">
    <text evidence="9">Lacks conserved residue(s) required for the propagation of feature annotation.</text>
</comment>
<evidence type="ECO:0000256" key="9">
    <source>
        <dbReference type="PROSITE-ProRule" id="PRU00206"/>
    </source>
</evidence>
<organism evidence="12 13">
    <name type="scientific">Mytilus coruscus</name>
    <name type="common">Sea mussel</name>
    <dbReference type="NCBI Taxonomy" id="42192"/>
    <lineage>
        <taxon>Eukaryota</taxon>
        <taxon>Metazoa</taxon>
        <taxon>Spiralia</taxon>
        <taxon>Lophotrochozoa</taxon>
        <taxon>Mollusca</taxon>
        <taxon>Bivalvia</taxon>
        <taxon>Autobranchia</taxon>
        <taxon>Pteriomorphia</taxon>
        <taxon>Mytilida</taxon>
        <taxon>Mytiloidea</taxon>
        <taxon>Mytilidae</taxon>
        <taxon>Mytilinae</taxon>
        <taxon>Mytilus</taxon>
    </lineage>
</organism>
<dbReference type="InterPro" id="IPR047526">
    <property type="entry name" value="TNR19/27/EDAR"/>
</dbReference>
<evidence type="ECO:0000256" key="1">
    <source>
        <dbReference type="ARBA" id="ARBA00004167"/>
    </source>
</evidence>
<evidence type="ECO:0000259" key="11">
    <source>
        <dbReference type="PROSITE" id="PS50050"/>
    </source>
</evidence>
<evidence type="ECO:0000256" key="5">
    <source>
        <dbReference type="ARBA" id="ARBA00023136"/>
    </source>
</evidence>
<keyword evidence="6" id="KW-1015">Disulfide bond</keyword>
<feature type="repeat" description="TNFR-Cys" evidence="9">
    <location>
        <begin position="132"/>
        <end position="172"/>
    </location>
</feature>
<evidence type="ECO:0000256" key="2">
    <source>
        <dbReference type="ARBA" id="ARBA00022692"/>
    </source>
</evidence>
<proteinExistence type="predicted"/>
<reference evidence="12 13" key="1">
    <citation type="submission" date="2020-06" db="EMBL/GenBank/DDBJ databases">
        <authorList>
            <person name="Li R."/>
            <person name="Bekaert M."/>
        </authorList>
    </citation>
    <scope>NUCLEOTIDE SEQUENCE [LARGE SCALE GENOMIC DNA]</scope>
    <source>
        <strain evidence="13">wild</strain>
    </source>
</reference>
<keyword evidence="7" id="KW-0675">Receptor</keyword>
<accession>A0A6J8BH84</accession>
<comment type="subcellular location">
    <subcellularLocation>
        <location evidence="1">Membrane</location>
        <topology evidence="1">Single-pass membrane protein</topology>
    </subcellularLocation>
</comment>
<dbReference type="GO" id="GO:0043123">
    <property type="term" value="P:positive regulation of canonical NF-kappaB signal transduction"/>
    <property type="evidence" value="ECO:0007669"/>
    <property type="project" value="InterPro"/>
</dbReference>
<evidence type="ECO:0000313" key="13">
    <source>
        <dbReference type="Proteomes" id="UP000507470"/>
    </source>
</evidence>
<dbReference type="PANTHER" id="PTHR12120:SF10">
    <property type="entry name" value="TNFR-CYS DOMAIN-CONTAINING PROTEIN"/>
    <property type="match status" value="1"/>
</dbReference>
<sequence>MSKVQCHIECGRLFLFRRYSSIYLIHWIKLDASTTSTEVNSTLVVKSVGYSGCVKGIQYYDTDQEKCRRCPRCRKATNHLQFNIRITGCKVQNEYFGRCSECPICNTHGHINKSTEIPTDEFHGAFDCYPCICDPGYFANALTHHQCTECLDCHGQNKQFKTHCTKDTDSECGDCLVGYKKPWIENAACVKIETTTVVPKLSSTPGTTNSPSIVGDGHAKKSQTIIVVILIISTFSAFCIIFLVYRVIKHSSCCSKVYYDVTASTSATTLAQSKSSVNKNDNQPGQLNCGSTNTVVNALLAESTDFEQREDPQLECDGLLTGDQPHNVRRMSDDKNVYIFYQKGDFNAVHIDTLPCLPS</sequence>
<dbReference type="GO" id="GO:0038023">
    <property type="term" value="F:signaling receptor activity"/>
    <property type="evidence" value="ECO:0007669"/>
    <property type="project" value="InterPro"/>
</dbReference>
<keyword evidence="13" id="KW-1185">Reference proteome</keyword>
<keyword evidence="5 10" id="KW-0472">Membrane</keyword>